<evidence type="ECO:0000256" key="1">
    <source>
        <dbReference type="ARBA" id="ARBA00022737"/>
    </source>
</evidence>
<reference evidence="3" key="1">
    <citation type="submission" date="2022-10" db="EMBL/GenBank/DDBJ databases">
        <authorList>
            <person name="Chen Y."/>
            <person name="Dougan E. K."/>
            <person name="Chan C."/>
            <person name="Rhodes N."/>
            <person name="Thang M."/>
        </authorList>
    </citation>
    <scope>NUCLEOTIDE SEQUENCE</scope>
</reference>
<organism evidence="3">
    <name type="scientific">Cladocopium goreaui</name>
    <dbReference type="NCBI Taxonomy" id="2562237"/>
    <lineage>
        <taxon>Eukaryota</taxon>
        <taxon>Sar</taxon>
        <taxon>Alveolata</taxon>
        <taxon>Dinophyceae</taxon>
        <taxon>Suessiales</taxon>
        <taxon>Symbiodiniaceae</taxon>
        <taxon>Cladocopium</taxon>
    </lineage>
</organism>
<dbReference type="EMBL" id="CAMXCT010004669">
    <property type="protein sequence ID" value="CAI4009930.1"/>
    <property type="molecule type" value="Genomic_DNA"/>
</dbReference>
<evidence type="ECO:0000313" key="5">
    <source>
        <dbReference type="Proteomes" id="UP001152797"/>
    </source>
</evidence>
<dbReference type="InterPro" id="IPR011042">
    <property type="entry name" value="6-blade_b-propeller_TolB-like"/>
</dbReference>
<dbReference type="Proteomes" id="UP001152797">
    <property type="component" value="Unassembled WGS sequence"/>
</dbReference>
<dbReference type="Gene3D" id="2.120.10.30">
    <property type="entry name" value="TolB, C-terminal domain"/>
    <property type="match status" value="3"/>
</dbReference>
<evidence type="ECO:0000256" key="2">
    <source>
        <dbReference type="SAM" id="SignalP"/>
    </source>
</evidence>
<name>A0A9P1DHR1_9DINO</name>
<evidence type="ECO:0000313" key="4">
    <source>
        <dbReference type="EMBL" id="CAL1163305.1"/>
    </source>
</evidence>
<keyword evidence="5" id="KW-1185">Reference proteome</keyword>
<dbReference type="PANTHER" id="PTHR46388">
    <property type="entry name" value="NHL REPEAT-CONTAINING PROTEIN 2"/>
    <property type="match status" value="1"/>
</dbReference>
<feature type="chain" id="PRO_5043271388" description="NHL repeat containing protein" evidence="2">
    <location>
        <begin position="18"/>
        <end position="470"/>
    </location>
</feature>
<proteinExistence type="predicted"/>
<keyword evidence="1" id="KW-0677">Repeat</keyword>
<dbReference type="OrthoDB" id="407945at2759"/>
<dbReference type="EMBL" id="CAMXCT020004669">
    <property type="protein sequence ID" value="CAL1163305.1"/>
    <property type="molecule type" value="Genomic_DNA"/>
</dbReference>
<dbReference type="SUPFAM" id="SSF63829">
    <property type="entry name" value="Calcium-dependent phosphotriesterase"/>
    <property type="match status" value="1"/>
</dbReference>
<evidence type="ECO:0008006" key="6">
    <source>
        <dbReference type="Google" id="ProtNLM"/>
    </source>
</evidence>
<feature type="signal peptide" evidence="2">
    <location>
        <begin position="1"/>
        <end position="17"/>
    </location>
</feature>
<dbReference type="AlphaFoldDB" id="A0A9P1DHR1"/>
<comment type="caution">
    <text evidence="3">The sequence shown here is derived from an EMBL/GenBank/DDBJ whole genome shotgun (WGS) entry which is preliminary data.</text>
</comment>
<dbReference type="InterPro" id="IPR001258">
    <property type="entry name" value="NHL_repeat"/>
</dbReference>
<sequence>MNPWPPCLLLVLQPLLAQPIESLYEFYDIPNCSQLGVWNHEAPVLAGSLGFYGTFGDGVPGPLSRFRLPRAVALDEMQQRLYISDAANHAVRLLSLSFDNNLTTLMGSLGVPGFADGFASEALLREPNGLALDQSRQELYVADQGNHAIRVIDLSSGRITTVAGGPEDGNSSLRYPAGLALVESQRLLYISGNHQIQVLDLESGNLSLPAPEASFQSPAGLVYNEALNFLYVSDSGSHAVYSLNLTAESPMPMVVAGRPGHPGGPGDGSTFISRSYEGKLNRPDGLALDAIGQRLFIGDSTKAIRIVDLITENMTLAAVRTSFQHESGHLGPIGLALGNTTVPGFKVESIWHNPLIGGPPTFGNYFYFQSSKGYASPKTATGVLRSRHYRKGVLLWVGYIQFFGERYGIGPTRQSSPELDNAGIRYPPPVSAEGQFQIDDIILVPELLDPGEEARQMLYMAEVHQCFVIF</sequence>
<protein>
    <recommendedName>
        <fullName evidence="6">NHL repeat containing protein</fullName>
    </recommendedName>
</protein>
<dbReference type="PANTHER" id="PTHR46388:SF2">
    <property type="entry name" value="NHL REPEAT-CONTAINING PROTEIN 2"/>
    <property type="match status" value="1"/>
</dbReference>
<keyword evidence="2" id="KW-0732">Signal</keyword>
<dbReference type="Pfam" id="PF01436">
    <property type="entry name" value="NHL"/>
    <property type="match status" value="1"/>
</dbReference>
<gene>
    <name evidence="3" type="ORF">C1SCF055_LOCUS35255</name>
</gene>
<accession>A0A9P1DHR1</accession>
<dbReference type="EMBL" id="CAMXCT030004669">
    <property type="protein sequence ID" value="CAL4797242.1"/>
    <property type="molecule type" value="Genomic_DNA"/>
</dbReference>
<evidence type="ECO:0000313" key="3">
    <source>
        <dbReference type="EMBL" id="CAI4009930.1"/>
    </source>
</evidence>
<reference evidence="4" key="2">
    <citation type="submission" date="2024-04" db="EMBL/GenBank/DDBJ databases">
        <authorList>
            <person name="Chen Y."/>
            <person name="Shah S."/>
            <person name="Dougan E. K."/>
            <person name="Thang M."/>
            <person name="Chan C."/>
        </authorList>
    </citation>
    <scope>NUCLEOTIDE SEQUENCE [LARGE SCALE GENOMIC DNA]</scope>
</reference>